<reference evidence="1" key="1">
    <citation type="submission" date="2022-07" db="EMBL/GenBank/DDBJ databases">
        <title>Phylogenomic reconstructions and comparative analyses of Kickxellomycotina fungi.</title>
        <authorList>
            <person name="Reynolds N.K."/>
            <person name="Stajich J.E."/>
            <person name="Barry K."/>
            <person name="Grigoriev I.V."/>
            <person name="Crous P."/>
            <person name="Smith M.E."/>
        </authorList>
    </citation>
    <scope>NUCLEOTIDE SEQUENCE</scope>
    <source>
        <strain evidence="1">CBS 190363</strain>
    </source>
</reference>
<dbReference type="Proteomes" id="UP001139981">
    <property type="component" value="Unassembled WGS sequence"/>
</dbReference>
<keyword evidence="2" id="KW-1185">Reference proteome</keyword>
<name>A0ACC1M169_9FUNG</name>
<accession>A0ACC1M169</accession>
<comment type="caution">
    <text evidence="1">The sequence shown here is derived from an EMBL/GenBank/DDBJ whole genome shotgun (WGS) entry which is preliminary data.</text>
</comment>
<sequence length="186" mass="20851">MVSFTAKMLDRQARKCKKDENKELALLKKEIAKGNTELARVHADKVIRKKNEALNLTKLASRVDAVAGRVQTAVTMRQVTGAMTNVVCGIENTMKRMNLEQMSVVMDTFEGQFEDLDVQTGYMENAIGGVTATTMPQNEVDLLMHQVADEAGLVLKSDMQELPVPQEELREEAVLNERLHRHRNAV</sequence>
<evidence type="ECO:0000313" key="1">
    <source>
        <dbReference type="EMBL" id="KAJ2892283.1"/>
    </source>
</evidence>
<gene>
    <name evidence="1" type="ORF">IWW38_003279</name>
</gene>
<dbReference type="EMBL" id="JANBVB010000769">
    <property type="protein sequence ID" value="KAJ2892283.1"/>
    <property type="molecule type" value="Genomic_DNA"/>
</dbReference>
<organism evidence="1 2">
    <name type="scientific">Coemansia aciculifera</name>
    <dbReference type="NCBI Taxonomy" id="417176"/>
    <lineage>
        <taxon>Eukaryota</taxon>
        <taxon>Fungi</taxon>
        <taxon>Fungi incertae sedis</taxon>
        <taxon>Zoopagomycota</taxon>
        <taxon>Kickxellomycotina</taxon>
        <taxon>Kickxellomycetes</taxon>
        <taxon>Kickxellales</taxon>
        <taxon>Kickxellaceae</taxon>
        <taxon>Coemansia</taxon>
    </lineage>
</organism>
<evidence type="ECO:0000313" key="2">
    <source>
        <dbReference type="Proteomes" id="UP001139981"/>
    </source>
</evidence>
<proteinExistence type="predicted"/>
<protein>
    <submittedName>
        <fullName evidence="1">Uncharacterized protein</fullName>
    </submittedName>
</protein>